<dbReference type="Proteomes" id="UP000054321">
    <property type="component" value="Unassembled WGS sequence"/>
</dbReference>
<name>A0A0C3DM65_OIDMZ</name>
<reference evidence="4" key="2">
    <citation type="submission" date="2015-01" db="EMBL/GenBank/DDBJ databases">
        <title>Evolutionary Origins and Diversification of the Mycorrhizal Mutualists.</title>
        <authorList>
            <consortium name="DOE Joint Genome Institute"/>
            <consortium name="Mycorrhizal Genomics Consortium"/>
            <person name="Kohler A."/>
            <person name="Kuo A."/>
            <person name="Nagy L.G."/>
            <person name="Floudas D."/>
            <person name="Copeland A."/>
            <person name="Barry K.W."/>
            <person name="Cichocki N."/>
            <person name="Veneault-Fourrey C."/>
            <person name="LaButti K."/>
            <person name="Lindquist E.A."/>
            <person name="Lipzen A."/>
            <person name="Lundell T."/>
            <person name="Morin E."/>
            <person name="Murat C."/>
            <person name="Riley R."/>
            <person name="Ohm R."/>
            <person name="Sun H."/>
            <person name="Tunlid A."/>
            <person name="Henrissat B."/>
            <person name="Grigoriev I.V."/>
            <person name="Hibbett D.S."/>
            <person name="Martin F."/>
        </authorList>
    </citation>
    <scope>NUCLEOTIDE SEQUENCE [LARGE SCALE GENOMIC DNA]</scope>
    <source>
        <strain evidence="4">Zn</strain>
    </source>
</reference>
<reference evidence="3 4" key="1">
    <citation type="submission" date="2014-04" db="EMBL/GenBank/DDBJ databases">
        <authorList>
            <consortium name="DOE Joint Genome Institute"/>
            <person name="Kuo A."/>
            <person name="Martino E."/>
            <person name="Perotto S."/>
            <person name="Kohler A."/>
            <person name="Nagy L.G."/>
            <person name="Floudas D."/>
            <person name="Copeland A."/>
            <person name="Barry K.W."/>
            <person name="Cichocki N."/>
            <person name="Veneault-Fourrey C."/>
            <person name="LaButti K."/>
            <person name="Lindquist E.A."/>
            <person name="Lipzen A."/>
            <person name="Lundell T."/>
            <person name="Morin E."/>
            <person name="Murat C."/>
            <person name="Sun H."/>
            <person name="Tunlid A."/>
            <person name="Henrissat B."/>
            <person name="Grigoriev I.V."/>
            <person name="Hibbett D.S."/>
            <person name="Martin F."/>
            <person name="Nordberg H.P."/>
            <person name="Cantor M.N."/>
            <person name="Hua S.X."/>
        </authorList>
    </citation>
    <scope>NUCLEOTIDE SEQUENCE [LARGE SCALE GENOMIC DNA]</scope>
    <source>
        <strain evidence="3 4">Zn</strain>
    </source>
</reference>
<accession>A0A0C3DM65</accession>
<keyword evidence="4" id="KW-1185">Reference proteome</keyword>
<dbReference type="InParanoid" id="A0A0C3DM65"/>
<dbReference type="EMBL" id="KN832874">
    <property type="protein sequence ID" value="KIN03098.1"/>
    <property type="molecule type" value="Genomic_DNA"/>
</dbReference>
<dbReference type="SUPFAM" id="SSF53474">
    <property type="entry name" value="alpha/beta-Hydrolases"/>
    <property type="match status" value="1"/>
</dbReference>
<evidence type="ECO:0000313" key="3">
    <source>
        <dbReference type="EMBL" id="KIN03098.1"/>
    </source>
</evidence>
<proteinExistence type="predicted"/>
<dbReference type="InterPro" id="IPR000073">
    <property type="entry name" value="AB_hydrolase_1"/>
</dbReference>
<dbReference type="HOGENOM" id="CLU_036837_0_0_1"/>
<dbReference type="OrthoDB" id="94039at2759"/>
<evidence type="ECO:0000259" key="2">
    <source>
        <dbReference type="Pfam" id="PF00561"/>
    </source>
</evidence>
<sequence>MSKRMLYRPMRAWFYKNVPRAGILTLHSIRSMSQFHVEEHIVRTQHIRERYGAVEPGMEHALRLSVKQYTPKDNMSPRPGDVTIIGAHATGFPKEIYEPLWIDLYYKMKQSGRRIRGIWIADVAHHGQSGILNERILGNDPSWWDHARDLLFLINKYQDQMPSPLIGIGHSMGGMQLAHLSLIHPSLFQALILIDPVIQRWNPGKNFALLSTYRRDIWPSRSQAAMKFMSSPFFQRWDPRVLERWIEYGLRELPTEIYPEPVQTDEKPVTLTTTKAQEVFTFLRPAYRDDKRLGEDCTPKTEMYPEDIEDDPFYRPEAPRLFRRLPELRPSVMYLFGQNSELSTPEDRQLKMDLTGTGPGGSGGAINGRVQQTALPCGHLIPMEMVTESAKVCTSFIDQELCRWEMQMKRNQQQWEKYSRHDRLTIDERWKENIGQPAGRSTRARDPKT</sequence>
<evidence type="ECO:0000313" key="4">
    <source>
        <dbReference type="Proteomes" id="UP000054321"/>
    </source>
</evidence>
<dbReference type="STRING" id="913774.A0A0C3DM65"/>
<feature type="domain" description="AB hydrolase-1" evidence="2">
    <location>
        <begin position="101"/>
        <end position="202"/>
    </location>
</feature>
<organism evidence="3 4">
    <name type="scientific">Oidiodendron maius (strain Zn)</name>
    <dbReference type="NCBI Taxonomy" id="913774"/>
    <lineage>
        <taxon>Eukaryota</taxon>
        <taxon>Fungi</taxon>
        <taxon>Dikarya</taxon>
        <taxon>Ascomycota</taxon>
        <taxon>Pezizomycotina</taxon>
        <taxon>Leotiomycetes</taxon>
        <taxon>Leotiomycetes incertae sedis</taxon>
        <taxon>Myxotrichaceae</taxon>
        <taxon>Oidiodendron</taxon>
    </lineage>
</organism>
<dbReference type="AlphaFoldDB" id="A0A0C3DM65"/>
<dbReference type="Gene3D" id="3.40.50.1820">
    <property type="entry name" value="alpha/beta hydrolase"/>
    <property type="match status" value="1"/>
</dbReference>
<protein>
    <recommendedName>
        <fullName evidence="2">AB hydrolase-1 domain-containing protein</fullName>
    </recommendedName>
</protein>
<feature type="region of interest" description="Disordered" evidence="1">
    <location>
        <begin position="427"/>
        <end position="449"/>
    </location>
</feature>
<dbReference type="Pfam" id="PF00561">
    <property type="entry name" value="Abhydrolase_1"/>
    <property type="match status" value="1"/>
</dbReference>
<dbReference type="InterPro" id="IPR029058">
    <property type="entry name" value="AB_hydrolase_fold"/>
</dbReference>
<gene>
    <name evidence="3" type="ORF">OIDMADRAFT_178809</name>
</gene>
<evidence type="ECO:0000256" key="1">
    <source>
        <dbReference type="SAM" id="MobiDB-lite"/>
    </source>
</evidence>